<keyword evidence="10" id="KW-1185">Reference proteome</keyword>
<name>A0A8J6LHQ4_9FIRM</name>
<evidence type="ECO:0000256" key="5">
    <source>
        <dbReference type="ARBA" id="ARBA00022989"/>
    </source>
</evidence>
<dbReference type="PROSITE" id="PS50928">
    <property type="entry name" value="ABC_TM1"/>
    <property type="match status" value="1"/>
</dbReference>
<dbReference type="GO" id="GO:0055085">
    <property type="term" value="P:transmembrane transport"/>
    <property type="evidence" value="ECO:0007669"/>
    <property type="project" value="InterPro"/>
</dbReference>
<comment type="caution">
    <text evidence="9">The sequence shown here is derived from an EMBL/GenBank/DDBJ whole genome shotgun (WGS) entry which is preliminary data.</text>
</comment>
<evidence type="ECO:0000313" key="10">
    <source>
        <dbReference type="Proteomes" id="UP000657177"/>
    </source>
</evidence>
<evidence type="ECO:0000256" key="4">
    <source>
        <dbReference type="ARBA" id="ARBA00022692"/>
    </source>
</evidence>
<dbReference type="InterPro" id="IPR035906">
    <property type="entry name" value="MetI-like_sf"/>
</dbReference>
<feature type="transmembrane region" description="Helical" evidence="7">
    <location>
        <begin position="202"/>
        <end position="224"/>
    </location>
</feature>
<evidence type="ECO:0000259" key="8">
    <source>
        <dbReference type="PROSITE" id="PS50928"/>
    </source>
</evidence>
<proteinExistence type="inferred from homology"/>
<dbReference type="InterPro" id="IPR050809">
    <property type="entry name" value="UgpAE/MalFG_permease"/>
</dbReference>
<dbReference type="Proteomes" id="UP000657177">
    <property type="component" value="Unassembled WGS sequence"/>
</dbReference>
<keyword evidence="3" id="KW-1003">Cell membrane</keyword>
<dbReference type="PANTHER" id="PTHR43227">
    <property type="entry name" value="BLL4140 PROTEIN"/>
    <property type="match status" value="1"/>
</dbReference>
<feature type="transmembrane region" description="Helical" evidence="7">
    <location>
        <begin position="12"/>
        <end position="38"/>
    </location>
</feature>
<feature type="transmembrane region" description="Helical" evidence="7">
    <location>
        <begin position="71"/>
        <end position="91"/>
    </location>
</feature>
<evidence type="ECO:0000256" key="7">
    <source>
        <dbReference type="RuleBase" id="RU363032"/>
    </source>
</evidence>
<dbReference type="AlphaFoldDB" id="A0A8J6LHQ4"/>
<keyword evidence="6 7" id="KW-0472">Membrane</keyword>
<comment type="subcellular location">
    <subcellularLocation>
        <location evidence="1 7">Cell membrane</location>
        <topology evidence="1 7">Multi-pass membrane protein</topology>
    </subcellularLocation>
</comment>
<evidence type="ECO:0000256" key="6">
    <source>
        <dbReference type="ARBA" id="ARBA00023136"/>
    </source>
</evidence>
<feature type="domain" description="ABC transmembrane type-1" evidence="8">
    <location>
        <begin position="68"/>
        <end position="283"/>
    </location>
</feature>
<organism evidence="9 10">
    <name type="scientific">Capillibacterium thermochitinicola</name>
    <dbReference type="NCBI Taxonomy" id="2699427"/>
    <lineage>
        <taxon>Bacteria</taxon>
        <taxon>Bacillati</taxon>
        <taxon>Bacillota</taxon>
        <taxon>Capillibacterium</taxon>
    </lineage>
</organism>
<dbReference type="SUPFAM" id="SSF160964">
    <property type="entry name" value="MalF N-terminal region-like"/>
    <property type="match status" value="1"/>
</dbReference>
<accession>A0A8J6LHQ4</accession>
<feature type="transmembrane region" description="Helical" evidence="7">
    <location>
        <begin position="103"/>
        <end position="124"/>
    </location>
</feature>
<reference evidence="9" key="1">
    <citation type="submission" date="2020-06" db="EMBL/GenBank/DDBJ databases">
        <title>Novel chitinolytic bacterium.</title>
        <authorList>
            <person name="Ungkulpasvich U."/>
            <person name="Kosugi A."/>
            <person name="Uke A."/>
        </authorList>
    </citation>
    <scope>NUCLEOTIDE SEQUENCE</scope>
    <source>
        <strain evidence="9">UUS1-1</strain>
    </source>
</reference>
<dbReference type="Pfam" id="PF00528">
    <property type="entry name" value="BPD_transp_1"/>
    <property type="match status" value="1"/>
</dbReference>
<dbReference type="EMBL" id="JAAKDE010000004">
    <property type="protein sequence ID" value="MBA2132485.1"/>
    <property type="molecule type" value="Genomic_DNA"/>
</dbReference>
<dbReference type="CDD" id="cd06261">
    <property type="entry name" value="TM_PBP2"/>
    <property type="match status" value="1"/>
</dbReference>
<dbReference type="InterPro" id="IPR000515">
    <property type="entry name" value="MetI-like"/>
</dbReference>
<comment type="similarity">
    <text evidence="7">Belongs to the binding-protein-dependent transport system permease family.</text>
</comment>
<keyword evidence="5 7" id="KW-1133">Transmembrane helix</keyword>
<keyword evidence="2 7" id="KW-0813">Transport</keyword>
<keyword evidence="4 7" id="KW-0812">Transmembrane</keyword>
<evidence type="ECO:0000313" key="9">
    <source>
        <dbReference type="EMBL" id="MBA2132485.1"/>
    </source>
</evidence>
<evidence type="ECO:0000256" key="2">
    <source>
        <dbReference type="ARBA" id="ARBA00022448"/>
    </source>
</evidence>
<dbReference type="SUPFAM" id="SSF161098">
    <property type="entry name" value="MetI-like"/>
    <property type="match status" value="1"/>
</dbReference>
<dbReference type="Gene3D" id="1.10.3720.10">
    <property type="entry name" value="MetI-like"/>
    <property type="match status" value="1"/>
</dbReference>
<protein>
    <submittedName>
        <fullName evidence="9">Sugar ABC transporter permease</fullName>
    </submittedName>
</protein>
<feature type="transmembrane region" description="Helical" evidence="7">
    <location>
        <begin position="262"/>
        <end position="283"/>
    </location>
</feature>
<evidence type="ECO:0000256" key="1">
    <source>
        <dbReference type="ARBA" id="ARBA00004651"/>
    </source>
</evidence>
<sequence>MHYFRENKKTIFLLVAPGFAFFLMAVLFPIGLSVYYALTDWSGIGGFNYIGFRNFQRVLQDRIFWHSLKNAATLALMTITIQHPIAFLFAVLIDRLGGKLEKVFKTIFFIPCVIPVMVTSKMWVNIYNSQYGLLNKVLELIGLGFLKQQWLGDPKIVLYSLVLIMMWQGFGWAVLIYYAGVKSLPEEVFEAAKIDGANRCQTLFRITIPLMQPVIAVNVIWAVISSLKQMETIYLTTNGGPGNASQFLANYLYIKAFDAYEFAYGNAISVFFVVVCLLTTVVLNRLLTRKEYY</sequence>
<evidence type="ECO:0000256" key="3">
    <source>
        <dbReference type="ARBA" id="ARBA00022475"/>
    </source>
</evidence>
<dbReference type="GO" id="GO:0005886">
    <property type="term" value="C:plasma membrane"/>
    <property type="evidence" value="ECO:0007669"/>
    <property type="project" value="UniProtKB-SubCell"/>
</dbReference>
<feature type="transmembrane region" description="Helical" evidence="7">
    <location>
        <begin position="156"/>
        <end position="181"/>
    </location>
</feature>
<dbReference type="PANTHER" id="PTHR43227:SF11">
    <property type="entry name" value="BLL4140 PROTEIN"/>
    <property type="match status" value="1"/>
</dbReference>
<gene>
    <name evidence="9" type="ORF">G5B42_02855</name>
</gene>